<name>A0A382DLL8_9ZZZZ</name>
<keyword evidence="5" id="KW-0235">DNA replication</keyword>
<protein>
    <recommendedName>
        <fullName evidence="2">DNA-directed DNA polymerase</fullName>
        <ecNumber evidence="2">2.7.7.7</ecNumber>
    </recommendedName>
</protein>
<feature type="compositionally biased region" description="Polar residues" evidence="12">
    <location>
        <begin position="362"/>
        <end position="381"/>
    </location>
</feature>
<accession>A0A382DLL8</accession>
<dbReference type="Gene3D" id="1.20.272.10">
    <property type="match status" value="1"/>
</dbReference>
<dbReference type="InterPro" id="IPR022107">
    <property type="entry name" value="DNA_pol_III_gamma/tau_C"/>
</dbReference>
<dbReference type="InterPro" id="IPR050238">
    <property type="entry name" value="DNA_Rep/Repair_Clamp_Loader"/>
</dbReference>
<dbReference type="Pfam" id="PF22608">
    <property type="entry name" value="DNAX_ATPase_lid"/>
    <property type="match status" value="1"/>
</dbReference>
<dbReference type="InterPro" id="IPR022754">
    <property type="entry name" value="DNA_pol_III_gamma-3"/>
</dbReference>
<dbReference type="PANTHER" id="PTHR11669">
    <property type="entry name" value="REPLICATION FACTOR C / DNA POLYMERASE III GAMMA-TAU SUBUNIT"/>
    <property type="match status" value="1"/>
</dbReference>
<dbReference type="GO" id="GO:0046872">
    <property type="term" value="F:metal ion binding"/>
    <property type="evidence" value="ECO:0007669"/>
    <property type="project" value="UniProtKB-KW"/>
</dbReference>
<proteinExistence type="inferred from homology"/>
<dbReference type="Gene3D" id="3.40.50.300">
    <property type="entry name" value="P-loop containing nucleotide triphosphate hydrolases"/>
    <property type="match status" value="1"/>
</dbReference>
<keyword evidence="10" id="KW-0239">DNA-directed DNA polymerase</keyword>
<dbReference type="SMART" id="SM00382">
    <property type="entry name" value="AAA"/>
    <property type="match status" value="1"/>
</dbReference>
<keyword evidence="3" id="KW-0808">Transferase</keyword>
<evidence type="ECO:0000256" key="5">
    <source>
        <dbReference type="ARBA" id="ARBA00022705"/>
    </source>
</evidence>
<gene>
    <name evidence="14" type="ORF">METZ01_LOCUS191377</name>
</gene>
<evidence type="ECO:0000256" key="12">
    <source>
        <dbReference type="SAM" id="MobiDB-lite"/>
    </source>
</evidence>
<dbReference type="GO" id="GO:0003677">
    <property type="term" value="F:DNA binding"/>
    <property type="evidence" value="ECO:0007669"/>
    <property type="project" value="InterPro"/>
</dbReference>
<evidence type="ECO:0000313" key="14">
    <source>
        <dbReference type="EMBL" id="SVB38523.1"/>
    </source>
</evidence>
<keyword evidence="4" id="KW-0548">Nucleotidyltransferase</keyword>
<keyword evidence="8" id="KW-0862">Zinc</keyword>
<evidence type="ECO:0000259" key="13">
    <source>
        <dbReference type="SMART" id="SM00382"/>
    </source>
</evidence>
<dbReference type="SUPFAM" id="SSF48019">
    <property type="entry name" value="post-AAA+ oligomerization domain-like"/>
    <property type="match status" value="1"/>
</dbReference>
<keyword evidence="9" id="KW-0067">ATP-binding</keyword>
<dbReference type="Pfam" id="PF12169">
    <property type="entry name" value="DNA_pol3_gamma3"/>
    <property type="match status" value="1"/>
</dbReference>
<dbReference type="EMBL" id="UINC01039684">
    <property type="protein sequence ID" value="SVB38523.1"/>
    <property type="molecule type" value="Genomic_DNA"/>
</dbReference>
<dbReference type="InterPro" id="IPR045085">
    <property type="entry name" value="HLD_clamp_pol_III_gamma_tau"/>
</dbReference>
<dbReference type="CDD" id="cd00009">
    <property type="entry name" value="AAA"/>
    <property type="match status" value="1"/>
</dbReference>
<feature type="region of interest" description="Disordered" evidence="12">
    <location>
        <begin position="356"/>
        <end position="384"/>
    </location>
</feature>
<evidence type="ECO:0000256" key="9">
    <source>
        <dbReference type="ARBA" id="ARBA00022840"/>
    </source>
</evidence>
<dbReference type="InterPro" id="IPR012763">
    <property type="entry name" value="DNA_pol_III_sug/sutau_N"/>
</dbReference>
<keyword evidence="7" id="KW-0547">Nucleotide-binding</keyword>
<dbReference type="InterPro" id="IPR003593">
    <property type="entry name" value="AAA+_ATPase"/>
</dbReference>
<comment type="catalytic activity">
    <reaction evidence="11">
        <text>DNA(n) + a 2'-deoxyribonucleoside 5'-triphosphate = DNA(n+1) + diphosphate</text>
        <dbReference type="Rhea" id="RHEA:22508"/>
        <dbReference type="Rhea" id="RHEA-COMP:17339"/>
        <dbReference type="Rhea" id="RHEA-COMP:17340"/>
        <dbReference type="ChEBI" id="CHEBI:33019"/>
        <dbReference type="ChEBI" id="CHEBI:61560"/>
        <dbReference type="ChEBI" id="CHEBI:173112"/>
        <dbReference type="EC" id="2.7.7.7"/>
    </reaction>
</comment>
<feature type="non-terminal residue" evidence="14">
    <location>
        <position position="1"/>
    </location>
</feature>
<dbReference type="EC" id="2.7.7.7" evidence="2"/>
<dbReference type="AlphaFoldDB" id="A0A382DLL8"/>
<feature type="domain" description="AAA+ ATPase" evidence="13">
    <location>
        <begin position="5"/>
        <end position="152"/>
    </location>
</feature>
<comment type="similarity">
    <text evidence="1">Belongs to the DnaX/STICHEL family.</text>
</comment>
<evidence type="ECO:0000256" key="10">
    <source>
        <dbReference type="ARBA" id="ARBA00022932"/>
    </source>
</evidence>
<dbReference type="GO" id="GO:0009360">
    <property type="term" value="C:DNA polymerase III complex"/>
    <property type="evidence" value="ECO:0007669"/>
    <property type="project" value="InterPro"/>
</dbReference>
<dbReference type="InterPro" id="IPR008921">
    <property type="entry name" value="DNA_pol3_clamp-load_cplx_C"/>
</dbReference>
<dbReference type="NCBIfam" id="NF006585">
    <property type="entry name" value="PRK09111.1"/>
    <property type="match status" value="1"/>
</dbReference>
<dbReference type="GO" id="GO:0005524">
    <property type="term" value="F:ATP binding"/>
    <property type="evidence" value="ECO:0007669"/>
    <property type="project" value="UniProtKB-KW"/>
</dbReference>
<sequence>DAERLAHAFILSGVRGVGKTTTARIIAKALNCVGEDGNGKPTINPCGKCEMCLAIAEDRHLDVFEMDAASRTGVDDIRELIDAVRYKPVSARYKVYIIDEVHMLSRNAFNALLKTLEEPPEHVKFIFATTEIRKVPVTVLSRCQRFDLRRVNVETLIRHFAEIVEKEGALISEQGLALIARVSDGSVRDGQSLLDQIVTTGRREEKEIGEGDVREILGLADRERTFDLLEKVLKGEIEVALEIVQQDYINGSDPLSTLQDLAELVHWLTRIKVAPKTLEDLTVSENERSRGKNLSGKLSMANLGRAWQMIVKGLKEAQTSLTPIQAVEMILVRLAYLSDLPSPNDVIRNLEKYRDHPEGAVTPTNDQNKSTPSTLSSNTSGPRGLAFELEEQPEKQTLSNFKLNNFEEVIALLDDHDERILMADLVNNVHLVSFEPGKIEVCLAEAANPDTPKRLYSFLNSVMEERWSVSLATQGGNPTLREQKKQEEMTLHAEIKQGSLMQSVMENFPGAEIETIRHIDDKDFATPEEKKPGGEKIT</sequence>
<dbReference type="SUPFAM" id="SSF52540">
    <property type="entry name" value="P-loop containing nucleoside triphosphate hydrolases"/>
    <property type="match status" value="1"/>
</dbReference>
<reference evidence="14" key="1">
    <citation type="submission" date="2018-05" db="EMBL/GenBank/DDBJ databases">
        <authorList>
            <person name="Lanie J.A."/>
            <person name="Ng W.-L."/>
            <person name="Kazmierczak K.M."/>
            <person name="Andrzejewski T.M."/>
            <person name="Davidsen T.M."/>
            <person name="Wayne K.J."/>
            <person name="Tettelin H."/>
            <person name="Glass J.I."/>
            <person name="Rusch D."/>
            <person name="Podicherti R."/>
            <person name="Tsui H.-C.T."/>
            <person name="Winkler M.E."/>
        </authorList>
    </citation>
    <scope>NUCLEOTIDE SEQUENCE</scope>
</reference>
<evidence type="ECO:0000256" key="6">
    <source>
        <dbReference type="ARBA" id="ARBA00022723"/>
    </source>
</evidence>
<dbReference type="Pfam" id="PF13177">
    <property type="entry name" value="DNA_pol3_delta2"/>
    <property type="match status" value="1"/>
</dbReference>
<dbReference type="PANTHER" id="PTHR11669:SF0">
    <property type="entry name" value="PROTEIN STICHEL-LIKE 2"/>
    <property type="match status" value="1"/>
</dbReference>
<evidence type="ECO:0000256" key="7">
    <source>
        <dbReference type="ARBA" id="ARBA00022741"/>
    </source>
</evidence>
<keyword evidence="6" id="KW-0479">Metal-binding</keyword>
<evidence type="ECO:0000256" key="4">
    <source>
        <dbReference type="ARBA" id="ARBA00022695"/>
    </source>
</evidence>
<dbReference type="GO" id="GO:0003887">
    <property type="term" value="F:DNA-directed DNA polymerase activity"/>
    <property type="evidence" value="ECO:0007669"/>
    <property type="project" value="UniProtKB-KW"/>
</dbReference>
<dbReference type="NCBIfam" id="TIGR02397">
    <property type="entry name" value="dnaX_nterm"/>
    <property type="match status" value="1"/>
</dbReference>
<dbReference type="Gene3D" id="1.10.8.60">
    <property type="match status" value="1"/>
</dbReference>
<evidence type="ECO:0000256" key="3">
    <source>
        <dbReference type="ARBA" id="ARBA00022679"/>
    </source>
</evidence>
<dbReference type="InterPro" id="IPR027417">
    <property type="entry name" value="P-loop_NTPase"/>
</dbReference>
<dbReference type="GO" id="GO:0006261">
    <property type="term" value="P:DNA-templated DNA replication"/>
    <property type="evidence" value="ECO:0007669"/>
    <property type="project" value="TreeGrafter"/>
</dbReference>
<evidence type="ECO:0000256" key="1">
    <source>
        <dbReference type="ARBA" id="ARBA00006360"/>
    </source>
</evidence>
<evidence type="ECO:0000256" key="8">
    <source>
        <dbReference type="ARBA" id="ARBA00022833"/>
    </source>
</evidence>
<evidence type="ECO:0000256" key="11">
    <source>
        <dbReference type="ARBA" id="ARBA00049244"/>
    </source>
</evidence>
<organism evidence="14">
    <name type="scientific">marine metagenome</name>
    <dbReference type="NCBI Taxonomy" id="408172"/>
    <lineage>
        <taxon>unclassified sequences</taxon>
        <taxon>metagenomes</taxon>
        <taxon>ecological metagenomes</taxon>
    </lineage>
</organism>
<dbReference type="CDD" id="cd18137">
    <property type="entry name" value="HLD_clamp_pol_III_gamma_tau"/>
    <property type="match status" value="1"/>
</dbReference>
<dbReference type="Pfam" id="PF12362">
    <property type="entry name" value="DUF3646"/>
    <property type="match status" value="1"/>
</dbReference>
<evidence type="ECO:0000256" key="2">
    <source>
        <dbReference type="ARBA" id="ARBA00012417"/>
    </source>
</evidence>